<evidence type="ECO:0000259" key="1">
    <source>
        <dbReference type="Pfam" id="PF13460"/>
    </source>
</evidence>
<protein>
    <submittedName>
        <fullName evidence="2">SDR family oxidoreductase</fullName>
    </submittedName>
</protein>
<dbReference type="Proteomes" id="UP000552954">
    <property type="component" value="Unassembled WGS sequence"/>
</dbReference>
<name>A0A849K7K5_9BURK</name>
<feature type="domain" description="NAD(P)-binding" evidence="1">
    <location>
        <begin position="6"/>
        <end position="183"/>
    </location>
</feature>
<comment type="caution">
    <text evidence="2">The sequence shown here is derived from an EMBL/GenBank/DDBJ whole genome shotgun (WGS) entry which is preliminary data.</text>
</comment>
<dbReference type="AlphaFoldDB" id="A0A849K7K5"/>
<keyword evidence="3" id="KW-1185">Reference proteome</keyword>
<dbReference type="EMBL" id="JABFCS010000001">
    <property type="protein sequence ID" value="NNU44338.1"/>
    <property type="molecule type" value="Genomic_DNA"/>
</dbReference>
<dbReference type="CDD" id="cd05269">
    <property type="entry name" value="TMR_SDR_a"/>
    <property type="match status" value="1"/>
</dbReference>
<dbReference type="Pfam" id="PF13460">
    <property type="entry name" value="NAD_binding_10"/>
    <property type="match status" value="1"/>
</dbReference>
<dbReference type="SUPFAM" id="SSF51735">
    <property type="entry name" value="NAD(P)-binding Rossmann-fold domains"/>
    <property type="match status" value="1"/>
</dbReference>
<dbReference type="Gene3D" id="3.40.50.720">
    <property type="entry name" value="NAD(P)-binding Rossmann-like Domain"/>
    <property type="match status" value="1"/>
</dbReference>
<dbReference type="Gene3D" id="3.90.25.10">
    <property type="entry name" value="UDP-galactose 4-epimerase, domain 1"/>
    <property type="match status" value="1"/>
</dbReference>
<organism evidence="2 3">
    <name type="scientific">Ramlibacter montanisoli</name>
    <dbReference type="NCBI Taxonomy" id="2732512"/>
    <lineage>
        <taxon>Bacteria</taxon>
        <taxon>Pseudomonadati</taxon>
        <taxon>Pseudomonadota</taxon>
        <taxon>Betaproteobacteria</taxon>
        <taxon>Burkholderiales</taxon>
        <taxon>Comamonadaceae</taxon>
        <taxon>Ramlibacter</taxon>
    </lineage>
</organism>
<dbReference type="InterPro" id="IPR036291">
    <property type="entry name" value="NAD(P)-bd_dom_sf"/>
</dbReference>
<dbReference type="InterPro" id="IPR052718">
    <property type="entry name" value="NmrA-type_oxidoreductase"/>
</dbReference>
<evidence type="ECO:0000313" key="2">
    <source>
        <dbReference type="EMBL" id="NNU44338.1"/>
    </source>
</evidence>
<dbReference type="InterPro" id="IPR016040">
    <property type="entry name" value="NAD(P)-bd_dom"/>
</dbReference>
<accession>A0A849K7K5</accession>
<sequence>MIAVTGATGQLGRLVIERLLDTVPAQQVLALARDPGRASDLAARGVQVREADYDRPQTLERALAGVDQLLLVSSSEIGQRARQHAAVVDAAKRAGVQLIAYTSVLHADVSPLGLAEEHRQTEAALAASGIPHVLLRNGWYAENYMLGIPAALQYGVVMGSAGEGRISSASRADYADAAAAVLTAGDAQAGRVYELAGGTHFTLAQFAAELARQSGKPVKHQDMPEAAYKAALLGAGLPEPVAQLLADSDASAAKGALHGTEPDLEKLIGRPAATLQQAVAAALKS</sequence>
<reference evidence="2 3" key="2">
    <citation type="submission" date="2020-06" db="EMBL/GenBank/DDBJ databases">
        <title>Ramlibacter rhizophilus sp. nov., isolated from rhizosphere soil of national flower Mugunghwa from South Korea.</title>
        <authorList>
            <person name="Zheng-Fei Y."/>
            <person name="Huan T."/>
        </authorList>
    </citation>
    <scope>NUCLEOTIDE SEQUENCE [LARGE SCALE GENOMIC DNA]</scope>
    <source>
        <strain evidence="2 3">B156</strain>
    </source>
</reference>
<gene>
    <name evidence="2" type="ORF">HK415_15955</name>
</gene>
<dbReference type="PANTHER" id="PTHR47129">
    <property type="entry name" value="QUINONE OXIDOREDUCTASE 2"/>
    <property type="match status" value="1"/>
</dbReference>
<evidence type="ECO:0000313" key="3">
    <source>
        <dbReference type="Proteomes" id="UP000552954"/>
    </source>
</evidence>
<dbReference type="PANTHER" id="PTHR47129:SF1">
    <property type="entry name" value="NMRA-LIKE DOMAIN-CONTAINING PROTEIN"/>
    <property type="match status" value="1"/>
</dbReference>
<dbReference type="RefSeq" id="WP_171561064.1">
    <property type="nucleotide sequence ID" value="NZ_JABFCS010000001.1"/>
</dbReference>
<proteinExistence type="predicted"/>
<reference evidence="2 3" key="1">
    <citation type="submission" date="2020-05" db="EMBL/GenBank/DDBJ databases">
        <authorList>
            <person name="Khan S.A."/>
            <person name="Jeon C.O."/>
            <person name="Chun B.H."/>
        </authorList>
    </citation>
    <scope>NUCLEOTIDE SEQUENCE [LARGE SCALE GENOMIC DNA]</scope>
    <source>
        <strain evidence="2 3">B156</strain>
    </source>
</reference>